<feature type="compositionally biased region" description="Acidic residues" evidence="1">
    <location>
        <begin position="309"/>
        <end position="320"/>
    </location>
</feature>
<dbReference type="STRING" id="45351.A7S6F8"/>
<dbReference type="InParanoid" id="A7S6F8"/>
<dbReference type="GO" id="GO:0045182">
    <property type="term" value="F:translation regulator activity"/>
    <property type="evidence" value="ECO:0000318"/>
    <property type="project" value="GO_Central"/>
</dbReference>
<dbReference type="GO" id="GO:2000767">
    <property type="term" value="P:positive regulation of cytoplasmic translation"/>
    <property type="evidence" value="ECO:0000318"/>
    <property type="project" value="GO_Central"/>
</dbReference>
<dbReference type="InterPro" id="IPR001878">
    <property type="entry name" value="Znf_CCHC"/>
</dbReference>
<dbReference type="GO" id="GO:0003729">
    <property type="term" value="F:mRNA binding"/>
    <property type="evidence" value="ECO:0000318"/>
    <property type="project" value="GO_Central"/>
</dbReference>
<dbReference type="eggNOG" id="ENOG502SKKX">
    <property type="taxonomic scope" value="Eukaryota"/>
</dbReference>
<gene>
    <name evidence="3" type="ORF">NEMVEDRAFT_v1g207531</name>
</gene>
<evidence type="ECO:0000313" key="4">
    <source>
        <dbReference type="Proteomes" id="UP000001593"/>
    </source>
</evidence>
<dbReference type="Pfam" id="PF00098">
    <property type="entry name" value="zf-CCHC"/>
    <property type="match status" value="2"/>
</dbReference>
<sequence>MAQQMAQGVPVPTYTGVGDTESYMERLECYCDLMKTPEESKVALLLCGLTAGQYETLRDLVSPEVLKTVEFKVLKEKLMEHYGSVRNTRLERTKFRAVKREENESMAAFEAIQLANTFLLFEDSARGGKVDTPPIEQQSGISNVKSEVECYRCGGKGHRSSDKVCKVLGKKCNNCGVLGHFAKSKFCKGRELKSHAVRGRGRARRSGGIQHQITEESADKDKVARERDMEYKLKMKDYADKKAADSNIQEGDIVLMRNETKGKLQPNFRPEKYKVINLNGLDMIVQSKENGSTVRRNVQFAKKVQVAEPDTEVEVSEPEPETEHTGPDKVTMATETSAPEVRRSVRVRKPPVKFADYLVNH</sequence>
<dbReference type="AlphaFoldDB" id="A7S6F8"/>
<evidence type="ECO:0000259" key="2">
    <source>
        <dbReference type="Pfam" id="PF00098"/>
    </source>
</evidence>
<dbReference type="GO" id="GO:0005737">
    <property type="term" value="C:cytoplasm"/>
    <property type="evidence" value="ECO:0000318"/>
    <property type="project" value="GO_Central"/>
</dbReference>
<proteinExistence type="predicted"/>
<feature type="region of interest" description="Disordered" evidence="1">
    <location>
        <begin position="308"/>
        <end position="345"/>
    </location>
</feature>
<feature type="domain" description="CCHC-type" evidence="2">
    <location>
        <begin position="149"/>
        <end position="162"/>
    </location>
</feature>
<name>A7S6F8_NEMVE</name>
<protein>
    <recommendedName>
        <fullName evidence="2">CCHC-type domain-containing protein</fullName>
    </recommendedName>
</protein>
<keyword evidence="4" id="KW-1185">Reference proteome</keyword>
<organism evidence="3 4">
    <name type="scientific">Nematostella vectensis</name>
    <name type="common">Starlet sea anemone</name>
    <dbReference type="NCBI Taxonomy" id="45351"/>
    <lineage>
        <taxon>Eukaryota</taxon>
        <taxon>Metazoa</taxon>
        <taxon>Cnidaria</taxon>
        <taxon>Anthozoa</taxon>
        <taxon>Hexacorallia</taxon>
        <taxon>Actiniaria</taxon>
        <taxon>Edwardsiidae</taxon>
        <taxon>Nematostella</taxon>
    </lineage>
</organism>
<dbReference type="HOGENOM" id="CLU_767924_0_0_1"/>
<evidence type="ECO:0000256" key="1">
    <source>
        <dbReference type="SAM" id="MobiDB-lite"/>
    </source>
</evidence>
<dbReference type="Gene3D" id="4.10.60.10">
    <property type="entry name" value="Zinc finger, CCHC-type"/>
    <property type="match status" value="1"/>
</dbReference>
<dbReference type="Proteomes" id="UP000001593">
    <property type="component" value="Unassembled WGS sequence"/>
</dbReference>
<dbReference type="GO" id="GO:0008270">
    <property type="term" value="F:zinc ion binding"/>
    <property type="evidence" value="ECO:0007669"/>
    <property type="project" value="InterPro"/>
</dbReference>
<evidence type="ECO:0000313" key="3">
    <source>
        <dbReference type="EMBL" id="EDO40712.1"/>
    </source>
</evidence>
<accession>A7S6F8</accession>
<reference evidence="3 4" key="1">
    <citation type="journal article" date="2007" name="Science">
        <title>Sea anemone genome reveals ancestral eumetazoan gene repertoire and genomic organization.</title>
        <authorList>
            <person name="Putnam N.H."/>
            <person name="Srivastava M."/>
            <person name="Hellsten U."/>
            <person name="Dirks B."/>
            <person name="Chapman J."/>
            <person name="Salamov A."/>
            <person name="Terry A."/>
            <person name="Shapiro H."/>
            <person name="Lindquist E."/>
            <person name="Kapitonov V.V."/>
            <person name="Jurka J."/>
            <person name="Genikhovich G."/>
            <person name="Grigoriev I.V."/>
            <person name="Lucas S.M."/>
            <person name="Steele R.E."/>
            <person name="Finnerty J.R."/>
            <person name="Technau U."/>
            <person name="Martindale M.Q."/>
            <person name="Rokhsar D.S."/>
        </authorList>
    </citation>
    <scope>NUCLEOTIDE SEQUENCE [LARGE SCALE GENOMIC DNA]</scope>
    <source>
        <strain evidence="4">CH2 X CH6</strain>
    </source>
</reference>
<feature type="domain" description="CCHC-type" evidence="2">
    <location>
        <begin position="170"/>
        <end position="183"/>
    </location>
</feature>
<dbReference type="EMBL" id="DS469587">
    <property type="protein sequence ID" value="EDO40712.1"/>
    <property type="molecule type" value="Genomic_DNA"/>
</dbReference>
<feature type="region of interest" description="Disordered" evidence="1">
    <location>
        <begin position="198"/>
        <end position="221"/>
    </location>
</feature>
<dbReference type="GO" id="GO:0003727">
    <property type="term" value="F:single-stranded RNA binding"/>
    <property type="evidence" value="ECO:0000318"/>
    <property type="project" value="GO_Central"/>
</dbReference>